<dbReference type="SUPFAM" id="SSF89837">
    <property type="entry name" value="Doublecortin (DC)"/>
    <property type="match status" value="1"/>
</dbReference>
<keyword evidence="5" id="KW-1185">Reference proteome</keyword>
<dbReference type="PROSITE" id="PS50011">
    <property type="entry name" value="PROTEIN_KINASE_DOM"/>
    <property type="match status" value="1"/>
</dbReference>
<dbReference type="EMBL" id="JAMKOV010000001">
    <property type="protein sequence ID" value="KAI8045764.1"/>
    <property type="molecule type" value="Genomic_DNA"/>
</dbReference>
<dbReference type="Gene3D" id="3.10.20.230">
    <property type="entry name" value="Doublecortin domain"/>
    <property type="match status" value="1"/>
</dbReference>
<evidence type="ECO:0000313" key="5">
    <source>
        <dbReference type="Proteomes" id="UP001059596"/>
    </source>
</evidence>
<dbReference type="InterPro" id="IPR003533">
    <property type="entry name" value="Doublecortin_dom"/>
</dbReference>
<feature type="domain" description="Doublecortin" evidence="3">
    <location>
        <begin position="15"/>
        <end position="88"/>
    </location>
</feature>
<gene>
    <name evidence="4" type="ORF">M5D96_001951</name>
</gene>
<dbReference type="OrthoDB" id="346907at2759"/>
<comment type="caution">
    <text evidence="4">The sequence shown here is derived from an EMBL/GenBank/DDBJ whole genome shotgun (WGS) entry which is preliminary data.</text>
</comment>
<organism evidence="4 5">
    <name type="scientific">Drosophila gunungcola</name>
    <name type="common">fruit fly</name>
    <dbReference type="NCBI Taxonomy" id="103775"/>
    <lineage>
        <taxon>Eukaryota</taxon>
        <taxon>Metazoa</taxon>
        <taxon>Ecdysozoa</taxon>
        <taxon>Arthropoda</taxon>
        <taxon>Hexapoda</taxon>
        <taxon>Insecta</taxon>
        <taxon>Pterygota</taxon>
        <taxon>Neoptera</taxon>
        <taxon>Endopterygota</taxon>
        <taxon>Diptera</taxon>
        <taxon>Brachycera</taxon>
        <taxon>Muscomorpha</taxon>
        <taxon>Ephydroidea</taxon>
        <taxon>Drosophilidae</taxon>
        <taxon>Drosophila</taxon>
        <taxon>Sophophora</taxon>
    </lineage>
</organism>
<dbReference type="PROSITE" id="PS00108">
    <property type="entry name" value="PROTEIN_KINASE_ST"/>
    <property type="match status" value="1"/>
</dbReference>
<evidence type="ECO:0000259" key="3">
    <source>
        <dbReference type="PROSITE" id="PS50309"/>
    </source>
</evidence>
<dbReference type="GO" id="GO:0004672">
    <property type="term" value="F:protein kinase activity"/>
    <property type="evidence" value="ECO:0007669"/>
    <property type="project" value="InterPro"/>
</dbReference>
<dbReference type="GO" id="GO:0005634">
    <property type="term" value="C:nucleus"/>
    <property type="evidence" value="ECO:0007669"/>
    <property type="project" value="TreeGrafter"/>
</dbReference>
<dbReference type="PROSITE" id="PS50309">
    <property type="entry name" value="DC"/>
    <property type="match status" value="1"/>
</dbReference>
<evidence type="ECO:0000313" key="4">
    <source>
        <dbReference type="EMBL" id="KAI8045764.1"/>
    </source>
</evidence>
<dbReference type="AlphaFoldDB" id="A0A9P9YZW8"/>
<dbReference type="GO" id="GO:0035556">
    <property type="term" value="P:intracellular signal transduction"/>
    <property type="evidence" value="ECO:0007669"/>
    <property type="project" value="InterPro"/>
</dbReference>
<protein>
    <recommendedName>
        <fullName evidence="1">Doublecortin-like and CAM kinase-like protein</fullName>
    </recommendedName>
</protein>
<feature type="domain" description="Protein kinase" evidence="2">
    <location>
        <begin position="142"/>
        <end position="402"/>
    </location>
</feature>
<dbReference type="InterPro" id="IPR000719">
    <property type="entry name" value="Prot_kinase_dom"/>
</dbReference>
<accession>A0A9P9YZW8</accession>
<dbReference type="PANTHER" id="PTHR24345">
    <property type="entry name" value="SERINE/THREONINE-PROTEIN KINASE PLK"/>
    <property type="match status" value="1"/>
</dbReference>
<proteinExistence type="predicted"/>
<dbReference type="SUPFAM" id="SSF56112">
    <property type="entry name" value="Protein kinase-like (PK-like)"/>
    <property type="match status" value="1"/>
</dbReference>
<dbReference type="Gene3D" id="1.10.510.10">
    <property type="entry name" value="Transferase(Phosphotransferase) domain 1"/>
    <property type="match status" value="1"/>
</dbReference>
<dbReference type="SMART" id="SM00220">
    <property type="entry name" value="S_TKc"/>
    <property type="match status" value="1"/>
</dbReference>
<evidence type="ECO:0000259" key="2">
    <source>
        <dbReference type="PROSITE" id="PS50011"/>
    </source>
</evidence>
<evidence type="ECO:0000256" key="1">
    <source>
        <dbReference type="ARBA" id="ARBA00031092"/>
    </source>
</evidence>
<reference evidence="4" key="1">
    <citation type="journal article" date="2023" name="Genome Biol. Evol.">
        <title>Long-read-based Genome Assembly of Drosophila gunungcola Reveals Fewer Chemosensory Genes in Flower-breeding Species.</title>
        <authorList>
            <person name="Negi A."/>
            <person name="Liao B.Y."/>
            <person name="Yeh S.D."/>
        </authorList>
    </citation>
    <scope>NUCLEOTIDE SEQUENCE</scope>
    <source>
        <strain evidence="4">Sukarami</strain>
    </source>
</reference>
<dbReference type="SMART" id="SM00537">
    <property type="entry name" value="DCX"/>
    <property type="match status" value="1"/>
</dbReference>
<dbReference type="InterPro" id="IPR011009">
    <property type="entry name" value="Kinase-like_dom_sf"/>
</dbReference>
<dbReference type="Pfam" id="PF03607">
    <property type="entry name" value="DCX"/>
    <property type="match status" value="1"/>
</dbReference>
<dbReference type="GO" id="GO:0005524">
    <property type="term" value="F:ATP binding"/>
    <property type="evidence" value="ECO:0007669"/>
    <property type="project" value="InterPro"/>
</dbReference>
<dbReference type="InterPro" id="IPR036572">
    <property type="entry name" value="Doublecortin_dom_sf"/>
</dbReference>
<sequence length="404" mass="45781">MFLAHRLQPHPLKAMRVCFLRNGDRFFKGVTMAVSRTHFKDFEALLQGVTEALSRHVVLPSAITKIVGAQGSPMTSLGCFVEGDTVICCCKYEELVWVKYGINKEFQRLLASLRRWQDRRIVGESLEHIMPNELPDAIQLYVSQLEPVVQHARTLILRGQMQKSGTQCIVKMVSKQYMDCTSGDPYIEPEVLRQLQSHPNIIELMYSVEEPLYLYFVLEYLDCDLKDVVYKSGPISEAYARSVVRGTLAGLAHMHRLQLVHRDIKPENLLLRFSFESGELNMVKITDFGMTAYYRGSKLYSCCGTPNFMAPEVIAEAGYDYQVDCWSLGVTLFYILYGVLPFGNHHTVVVEVFAAIMSGEPKCPEGMEGVLSSEARQLIDGLLQRNPRKRLTVAEAAEHPFLQP</sequence>
<dbReference type="InterPro" id="IPR008271">
    <property type="entry name" value="Ser/Thr_kinase_AS"/>
</dbReference>
<name>A0A9P9YZW8_9MUSC</name>
<dbReference type="Proteomes" id="UP001059596">
    <property type="component" value="Chromosome 3R"/>
</dbReference>
<dbReference type="Pfam" id="PF00069">
    <property type="entry name" value="Pkinase"/>
    <property type="match status" value="1"/>
</dbReference>